<reference evidence="2 3" key="1">
    <citation type="journal article" date="2020" name="G3 (Bethesda)">
        <title>Draft Genome of the Common Snapping Turtle, Chelydra serpentina, a Model for Phenotypic Plasticity in Reptiles.</title>
        <authorList>
            <person name="Das D."/>
            <person name="Singh S.K."/>
            <person name="Bierstedt J."/>
            <person name="Erickson A."/>
            <person name="Galli G.L.J."/>
            <person name="Crossley D.A. 2nd"/>
            <person name="Rhen T."/>
        </authorList>
    </citation>
    <scope>NUCLEOTIDE SEQUENCE [LARGE SCALE GENOMIC DNA]</scope>
    <source>
        <strain evidence="2">KW</strain>
    </source>
</reference>
<dbReference type="AlphaFoldDB" id="A0A8T1SMI7"/>
<dbReference type="OrthoDB" id="360327at2759"/>
<name>A0A8T1SMI7_CHESE</name>
<accession>A0A8T1SMI7</accession>
<evidence type="ECO:0000313" key="3">
    <source>
        <dbReference type="Proteomes" id="UP000765507"/>
    </source>
</evidence>
<organism evidence="2 3">
    <name type="scientific">Chelydra serpentina</name>
    <name type="common">Snapping turtle</name>
    <name type="synonym">Testudo serpentina</name>
    <dbReference type="NCBI Taxonomy" id="8475"/>
    <lineage>
        <taxon>Eukaryota</taxon>
        <taxon>Metazoa</taxon>
        <taxon>Chordata</taxon>
        <taxon>Craniata</taxon>
        <taxon>Vertebrata</taxon>
        <taxon>Euteleostomi</taxon>
        <taxon>Archelosauria</taxon>
        <taxon>Testudinata</taxon>
        <taxon>Testudines</taxon>
        <taxon>Cryptodira</taxon>
        <taxon>Durocryptodira</taxon>
        <taxon>Americhelydia</taxon>
        <taxon>Chelydroidea</taxon>
        <taxon>Chelydridae</taxon>
        <taxon>Chelydra</taxon>
    </lineage>
</organism>
<comment type="caution">
    <text evidence="2">The sequence shown here is derived from an EMBL/GenBank/DDBJ whole genome shotgun (WGS) entry which is preliminary data.</text>
</comment>
<feature type="compositionally biased region" description="Low complexity" evidence="1">
    <location>
        <begin position="128"/>
        <end position="152"/>
    </location>
</feature>
<proteinExistence type="predicted"/>
<feature type="non-terminal residue" evidence="2">
    <location>
        <position position="1"/>
    </location>
</feature>
<feature type="compositionally biased region" description="Polar residues" evidence="1">
    <location>
        <begin position="87"/>
        <end position="99"/>
    </location>
</feature>
<feature type="region of interest" description="Disordered" evidence="1">
    <location>
        <begin position="22"/>
        <end position="152"/>
    </location>
</feature>
<dbReference type="Proteomes" id="UP000765507">
    <property type="component" value="Unassembled WGS sequence"/>
</dbReference>
<dbReference type="EMBL" id="JAHGAV010000153">
    <property type="protein sequence ID" value="KAG6930322.1"/>
    <property type="molecule type" value="Genomic_DNA"/>
</dbReference>
<evidence type="ECO:0000313" key="2">
    <source>
        <dbReference type="EMBL" id="KAG6930322.1"/>
    </source>
</evidence>
<protein>
    <submittedName>
        <fullName evidence="2">Coiled-coil domain containing 130</fullName>
    </submittedName>
</protein>
<sequence>TTLLSLPLLPAYEDKQKLKRTEISGRSWFPPAQAPGGKASDTLKKLGLAGKAAPPKALTGGSQITVGHLGIVRRKSREGPESLRSPGESTEQGARTGGQSRDAAAHGTPQQSSPVATDDVLPAVGTASTCSASLSSSLVADYSNSSSDSEVD</sequence>
<evidence type="ECO:0000256" key="1">
    <source>
        <dbReference type="SAM" id="MobiDB-lite"/>
    </source>
</evidence>
<keyword evidence="3" id="KW-1185">Reference proteome</keyword>
<gene>
    <name evidence="2" type="primary">CCDC130</name>
    <name evidence="2" type="ORF">G0U57_004022</name>
</gene>